<dbReference type="AlphaFoldDB" id="F2QAA0"/>
<sequence>MIKTATAKYSITDDNIAYDFKSGKKYGVYA</sequence>
<gene>
    <name evidence="1" type="ordered locus">Hfelis_16540</name>
</gene>
<organism evidence="1 2">
    <name type="scientific">Helicobacter felis (strain ATCC 49179 / CCUG 28539 / NCTC 12436 / CS1)</name>
    <dbReference type="NCBI Taxonomy" id="936155"/>
    <lineage>
        <taxon>Bacteria</taxon>
        <taxon>Pseudomonadati</taxon>
        <taxon>Campylobacterota</taxon>
        <taxon>Epsilonproteobacteria</taxon>
        <taxon>Campylobacterales</taxon>
        <taxon>Helicobacteraceae</taxon>
        <taxon>Helicobacter</taxon>
    </lineage>
</organism>
<feature type="non-terminal residue" evidence="1">
    <location>
        <position position="30"/>
    </location>
</feature>
<dbReference type="EMBL" id="FQ670179">
    <property type="protein sequence ID" value="CCA30651.1"/>
    <property type="molecule type" value="Genomic_DNA"/>
</dbReference>
<protein>
    <submittedName>
        <fullName evidence="1">Uncharacterized protein</fullName>
    </submittedName>
</protein>
<evidence type="ECO:0000313" key="2">
    <source>
        <dbReference type="Proteomes" id="UP000007934"/>
    </source>
</evidence>
<dbReference type="STRING" id="936155.HFELIS_16540"/>
<keyword evidence="2" id="KW-1185">Reference proteome</keyword>
<evidence type="ECO:0000313" key="1">
    <source>
        <dbReference type="EMBL" id="CCA30651.1"/>
    </source>
</evidence>
<accession>F2QAA0</accession>
<proteinExistence type="predicted"/>
<name>F2QAA0_HELFC</name>
<dbReference type="KEGG" id="hfe:HFELIS_16540"/>
<dbReference type="Proteomes" id="UP000007934">
    <property type="component" value="Chromosome"/>
</dbReference>
<reference evidence="1 2" key="1">
    <citation type="journal article" date="2011" name="Genome Biol. Evol.">
        <title>Comparative whole genome sequence analysis of the carcinogenic bacterial model pathogen Helicobacter felis.</title>
        <authorList>
            <person name="Arnold I.C."/>
            <person name="Zigova Z."/>
            <person name="Holden M."/>
            <person name="Lawley T.D."/>
            <person name="Rad R."/>
            <person name="Dougan G."/>
            <person name="Falkow S."/>
            <person name="Bentley S.D."/>
            <person name="Muller A."/>
        </authorList>
    </citation>
    <scope>NUCLEOTIDE SEQUENCE [LARGE SCALE GENOMIC DNA]</scope>
    <source>
        <strain evidence="2">ATCC 49179 / CCUG 28539 / NCTC 12436 / CS1</strain>
    </source>
</reference>
<dbReference type="HOGENOM" id="CLU_3407516_0_0_7"/>